<accession>A0A2P2J7Q5</accession>
<evidence type="ECO:0000313" key="1">
    <source>
        <dbReference type="EMBL" id="MBW89516.1"/>
    </source>
</evidence>
<name>A0A2P2J7Q5_RHIMU</name>
<dbReference type="AlphaFoldDB" id="A0A2P2J7Q5"/>
<organism evidence="1">
    <name type="scientific">Rhizophora mucronata</name>
    <name type="common">Asiatic mangrove</name>
    <dbReference type="NCBI Taxonomy" id="61149"/>
    <lineage>
        <taxon>Eukaryota</taxon>
        <taxon>Viridiplantae</taxon>
        <taxon>Streptophyta</taxon>
        <taxon>Embryophyta</taxon>
        <taxon>Tracheophyta</taxon>
        <taxon>Spermatophyta</taxon>
        <taxon>Magnoliopsida</taxon>
        <taxon>eudicotyledons</taxon>
        <taxon>Gunneridae</taxon>
        <taxon>Pentapetalae</taxon>
        <taxon>rosids</taxon>
        <taxon>fabids</taxon>
        <taxon>Malpighiales</taxon>
        <taxon>Rhizophoraceae</taxon>
        <taxon>Rhizophora</taxon>
    </lineage>
</organism>
<proteinExistence type="predicted"/>
<protein>
    <submittedName>
        <fullName evidence="1">Uncharacterized protein</fullName>
    </submittedName>
</protein>
<sequence>MIRERESREFLRGMNVFKIFIYSFIYGSRYHNISCYLNNGSLSSN</sequence>
<dbReference type="EMBL" id="GGEC01009033">
    <property type="protein sequence ID" value="MBW89516.1"/>
    <property type="molecule type" value="Transcribed_RNA"/>
</dbReference>
<reference evidence="1" key="1">
    <citation type="submission" date="2018-02" db="EMBL/GenBank/DDBJ databases">
        <title>Rhizophora mucronata_Transcriptome.</title>
        <authorList>
            <person name="Meera S.P."/>
            <person name="Sreeshan A."/>
            <person name="Augustine A."/>
        </authorList>
    </citation>
    <scope>NUCLEOTIDE SEQUENCE</scope>
    <source>
        <tissue evidence="1">Leaf</tissue>
    </source>
</reference>